<comment type="caution">
    <text evidence="2">The sequence shown here is derived from an EMBL/GenBank/DDBJ whole genome shotgun (WGS) entry which is preliminary data.</text>
</comment>
<reference evidence="2 3" key="1">
    <citation type="submission" date="2018-02" db="EMBL/GenBank/DDBJ databases">
        <title>Complete genome sequencing of Faecalibacterium prausnitzii strains isolated from the human gut.</title>
        <authorList>
            <person name="Fitzgerald B.C."/>
            <person name="Shkoporov A.N."/>
            <person name="Ross P.R."/>
            <person name="Hill C."/>
        </authorList>
    </citation>
    <scope>NUCLEOTIDE SEQUENCE [LARGE SCALE GENOMIC DNA]</scope>
    <source>
        <strain evidence="2 3">APC923/61-1</strain>
    </source>
</reference>
<sequence length="144" mass="15409">MKAFKKLMAAALVCVMALTMLTGCAVSDNLVEKALVNKLNAVSAVSYKHKTDLDDEAKKAWDENKDKKESSGIITISNVVYNYVIVKKPSDATKENSWGDKAKKADGVLATSAKNSDKKIEIGVKVVGDDYVAIVAKAATKAAK</sequence>
<organism evidence="2 3">
    <name type="scientific">Faecalibacterium prausnitzii</name>
    <dbReference type="NCBI Taxonomy" id="853"/>
    <lineage>
        <taxon>Bacteria</taxon>
        <taxon>Bacillati</taxon>
        <taxon>Bacillota</taxon>
        <taxon>Clostridia</taxon>
        <taxon>Eubacteriales</taxon>
        <taxon>Oscillospiraceae</taxon>
        <taxon>Faecalibacterium</taxon>
    </lineage>
</organism>
<dbReference type="Proteomes" id="UP000250583">
    <property type="component" value="Unassembled WGS sequence"/>
</dbReference>
<evidence type="ECO:0000313" key="2">
    <source>
        <dbReference type="EMBL" id="RAW57114.1"/>
    </source>
</evidence>
<dbReference type="RefSeq" id="WP_112149122.1">
    <property type="nucleotide sequence ID" value="NZ_DAWEON010000043.1"/>
</dbReference>
<evidence type="ECO:0008006" key="4">
    <source>
        <dbReference type="Google" id="ProtNLM"/>
    </source>
</evidence>
<proteinExistence type="predicted"/>
<name>A0A329U7L3_9FIRM</name>
<dbReference type="PROSITE" id="PS51257">
    <property type="entry name" value="PROKAR_LIPOPROTEIN"/>
    <property type="match status" value="1"/>
</dbReference>
<evidence type="ECO:0000313" key="3">
    <source>
        <dbReference type="Proteomes" id="UP000250583"/>
    </source>
</evidence>
<dbReference type="EMBL" id="PRLE01000008">
    <property type="protein sequence ID" value="RAW57114.1"/>
    <property type="molecule type" value="Genomic_DNA"/>
</dbReference>
<gene>
    <name evidence="2" type="ORF">C4N22_11865</name>
</gene>
<evidence type="ECO:0000256" key="1">
    <source>
        <dbReference type="SAM" id="SignalP"/>
    </source>
</evidence>
<dbReference type="AlphaFoldDB" id="A0A329U7L3"/>
<keyword evidence="1" id="KW-0732">Signal</keyword>
<accession>A0A329U7L3</accession>
<feature type="signal peptide" evidence="1">
    <location>
        <begin position="1"/>
        <end position="25"/>
    </location>
</feature>
<feature type="chain" id="PRO_5016304899" description="Lipoprotein" evidence="1">
    <location>
        <begin position="26"/>
        <end position="144"/>
    </location>
</feature>
<protein>
    <recommendedName>
        <fullName evidence="4">Lipoprotein</fullName>
    </recommendedName>
</protein>